<proteinExistence type="predicted"/>
<protein>
    <submittedName>
        <fullName evidence="2">Sugar phosphate isomerase/epimerase</fullName>
    </submittedName>
</protein>
<organism evidence="2 3">
    <name type="scientific">Falsochrobactrum tianjinense</name>
    <dbReference type="NCBI Taxonomy" id="2706015"/>
    <lineage>
        <taxon>Bacteria</taxon>
        <taxon>Pseudomonadati</taxon>
        <taxon>Pseudomonadota</taxon>
        <taxon>Alphaproteobacteria</taxon>
        <taxon>Hyphomicrobiales</taxon>
        <taxon>Brucellaceae</taxon>
        <taxon>Falsochrobactrum</taxon>
    </lineage>
</organism>
<dbReference type="Pfam" id="PF01261">
    <property type="entry name" value="AP_endonuc_2"/>
    <property type="match status" value="1"/>
</dbReference>
<keyword evidence="3" id="KW-1185">Reference proteome</keyword>
<evidence type="ECO:0000313" key="2">
    <source>
        <dbReference type="EMBL" id="MBV2143626.1"/>
    </source>
</evidence>
<dbReference type="RefSeq" id="WP_217677619.1">
    <property type="nucleotide sequence ID" value="NZ_JAHRVA010000003.1"/>
</dbReference>
<dbReference type="PANTHER" id="PTHR12110">
    <property type="entry name" value="HYDROXYPYRUVATE ISOMERASE"/>
    <property type="match status" value="1"/>
</dbReference>
<comment type="caution">
    <text evidence="2">The sequence shown here is derived from an EMBL/GenBank/DDBJ whole genome shotgun (WGS) entry which is preliminary data.</text>
</comment>
<name>A0A949UUS7_9HYPH</name>
<dbReference type="EMBL" id="JAHRVA010000003">
    <property type="protein sequence ID" value="MBV2143626.1"/>
    <property type="molecule type" value="Genomic_DNA"/>
</dbReference>
<dbReference type="PANTHER" id="PTHR12110:SF41">
    <property type="entry name" value="INOSOSE DEHYDRATASE"/>
    <property type="match status" value="1"/>
</dbReference>
<evidence type="ECO:0000259" key="1">
    <source>
        <dbReference type="Pfam" id="PF01261"/>
    </source>
</evidence>
<dbReference type="AlphaFoldDB" id="A0A949UUS7"/>
<feature type="domain" description="Xylose isomerase-like TIM barrel" evidence="1">
    <location>
        <begin position="41"/>
        <end position="303"/>
    </location>
</feature>
<keyword evidence="2" id="KW-0413">Isomerase</keyword>
<accession>A0A949UUS7</accession>
<dbReference type="InterPro" id="IPR013022">
    <property type="entry name" value="Xyl_isomerase-like_TIM-brl"/>
</dbReference>
<dbReference type="InterPro" id="IPR050312">
    <property type="entry name" value="IolE/XylAMocC-like"/>
</dbReference>
<dbReference type="Proteomes" id="UP000752297">
    <property type="component" value="Unassembled WGS sequence"/>
</dbReference>
<dbReference type="GO" id="GO:0016853">
    <property type="term" value="F:isomerase activity"/>
    <property type="evidence" value="ECO:0007669"/>
    <property type="project" value="UniProtKB-KW"/>
</dbReference>
<sequence>MSTMWDAKSWPIAAAMIPFPAMRSDGTLVQEAAPEIWAESLREVAQAGFTSVDPTDSWLRIADLDASRRADFMALCNELGLAVPAISTSRRSVIDPEHGNEFLAYNHRVIDCAADIGAKYVSFGLFGPLTPEQRKATWFWTRPGIKNPDDKATYRLALERIRELARHADELGIQLSLEMYEDTYIGSARDAVRFVTDLDMPSVKLNLDIGNLIRLHRPVEPWQEMIALCAPFAGYWHVKNYFRMEDSTTGQILTHPAPLLGGTINWRSAIATALEHGYDSPFLLEHYGGDGLGICAQNREYLRQILTSELSKK</sequence>
<gene>
    <name evidence="2" type="ORF">KUG47_08950</name>
</gene>
<evidence type="ECO:0000313" key="3">
    <source>
        <dbReference type="Proteomes" id="UP000752297"/>
    </source>
</evidence>
<reference evidence="2 3" key="1">
    <citation type="submission" date="2021-06" db="EMBL/GenBank/DDBJ databases">
        <title>Falsochrobactrum tianjin sp.nov., a new petroleum-degrading bacteria isolated from oily soils.</title>
        <authorList>
            <person name="Chen G."/>
            <person name="Chen H."/>
            <person name="Tian J."/>
            <person name="Qing J."/>
            <person name="Zhong L."/>
            <person name="Ma W."/>
            <person name="Song Y."/>
            <person name="Cui X."/>
            <person name="Yan B."/>
        </authorList>
    </citation>
    <scope>NUCLEOTIDE SEQUENCE [LARGE SCALE GENOMIC DNA]</scope>
    <source>
        <strain evidence="2 3">TDYN1</strain>
    </source>
</reference>